<keyword evidence="1" id="KW-0472">Membrane</keyword>
<evidence type="ECO:0000313" key="2">
    <source>
        <dbReference type="EMBL" id="RNE56983.1"/>
    </source>
</evidence>
<organism evidence="2 3">
    <name type="scientific">Cryobacterium tepidiphilum</name>
    <dbReference type="NCBI Taxonomy" id="2486026"/>
    <lineage>
        <taxon>Bacteria</taxon>
        <taxon>Bacillati</taxon>
        <taxon>Actinomycetota</taxon>
        <taxon>Actinomycetes</taxon>
        <taxon>Micrococcales</taxon>
        <taxon>Microbacteriaceae</taxon>
        <taxon>Cryobacterium</taxon>
    </lineage>
</organism>
<reference evidence="2 3" key="1">
    <citation type="submission" date="2018-11" db="EMBL/GenBank/DDBJ databases">
        <title>Cryobacterium sp. nov., isolated from rhizosphere soil of lettuce.</title>
        <authorList>
            <person name="Wang Y."/>
        </authorList>
    </citation>
    <scope>NUCLEOTIDE SEQUENCE [LARGE SCALE GENOMIC DNA]</scope>
    <source>
        <strain evidence="2 3">NEAU-85</strain>
    </source>
</reference>
<evidence type="ECO:0008006" key="4">
    <source>
        <dbReference type="Google" id="ProtNLM"/>
    </source>
</evidence>
<feature type="transmembrane region" description="Helical" evidence="1">
    <location>
        <begin position="57"/>
        <end position="80"/>
    </location>
</feature>
<dbReference type="Proteomes" id="UP000279859">
    <property type="component" value="Unassembled WGS sequence"/>
</dbReference>
<accession>A0A3M8KUP9</accession>
<proteinExistence type="predicted"/>
<keyword evidence="1" id="KW-0812">Transmembrane</keyword>
<dbReference type="EMBL" id="RDSR01000025">
    <property type="protein sequence ID" value="RNE56983.1"/>
    <property type="molecule type" value="Genomic_DNA"/>
</dbReference>
<sequence length="91" mass="9702">MTSQTPRAADVVERVLAYAIAALVVLSLIAFVADIAGTASGASADNGFGQGLWPMVLIFPLLALPLGFLLVITLLVMSFVRRGREARMNRQ</sequence>
<feature type="transmembrane region" description="Helical" evidence="1">
    <location>
        <begin position="15"/>
        <end position="37"/>
    </location>
</feature>
<evidence type="ECO:0000256" key="1">
    <source>
        <dbReference type="SAM" id="Phobius"/>
    </source>
</evidence>
<comment type="caution">
    <text evidence="2">The sequence shown here is derived from an EMBL/GenBank/DDBJ whole genome shotgun (WGS) entry which is preliminary data.</text>
</comment>
<dbReference type="AlphaFoldDB" id="A0A3M8KUP9"/>
<protein>
    <recommendedName>
        <fullName evidence="4">Multidrug ABC transporter ATPase</fullName>
    </recommendedName>
</protein>
<gene>
    <name evidence="2" type="ORF">EEJ31_12530</name>
</gene>
<evidence type="ECO:0000313" key="3">
    <source>
        <dbReference type="Proteomes" id="UP000279859"/>
    </source>
</evidence>
<keyword evidence="1" id="KW-1133">Transmembrane helix</keyword>
<keyword evidence="3" id="KW-1185">Reference proteome</keyword>
<name>A0A3M8KUP9_9MICO</name>
<dbReference type="RefSeq" id="WP_123046631.1">
    <property type="nucleotide sequence ID" value="NZ_RDSR01000025.1"/>
</dbReference>